<evidence type="ECO:0000313" key="2">
    <source>
        <dbReference type="EMBL" id="GAA3286793.1"/>
    </source>
</evidence>
<evidence type="ECO:0000259" key="1">
    <source>
        <dbReference type="SMART" id="SM00849"/>
    </source>
</evidence>
<dbReference type="SUPFAM" id="SSF56281">
    <property type="entry name" value="Metallo-hydrolase/oxidoreductase"/>
    <property type="match status" value="1"/>
</dbReference>
<organism evidence="2 3">
    <name type="scientific">Nesterenkonia halobia</name>
    <dbReference type="NCBI Taxonomy" id="37922"/>
    <lineage>
        <taxon>Bacteria</taxon>
        <taxon>Bacillati</taxon>
        <taxon>Actinomycetota</taxon>
        <taxon>Actinomycetes</taxon>
        <taxon>Micrococcales</taxon>
        <taxon>Micrococcaceae</taxon>
        <taxon>Nesterenkonia</taxon>
    </lineage>
</organism>
<keyword evidence="3" id="KW-1185">Reference proteome</keyword>
<dbReference type="SMART" id="SM00849">
    <property type="entry name" value="Lactamase_B"/>
    <property type="match status" value="1"/>
</dbReference>
<gene>
    <name evidence="2" type="ORF">GCM10020260_22190</name>
</gene>
<dbReference type="InterPro" id="IPR001279">
    <property type="entry name" value="Metallo-B-lactamas"/>
</dbReference>
<proteinExistence type="predicted"/>
<comment type="caution">
    <text evidence="2">The sequence shown here is derived from an EMBL/GenBank/DDBJ whole genome shotgun (WGS) entry which is preliminary data.</text>
</comment>
<evidence type="ECO:0000313" key="3">
    <source>
        <dbReference type="Proteomes" id="UP001501736"/>
    </source>
</evidence>
<dbReference type="Gene3D" id="3.60.15.10">
    <property type="entry name" value="Ribonuclease Z/Hydroxyacylglutathione hydrolase-like"/>
    <property type="match status" value="1"/>
</dbReference>
<sequence length="286" mass="29639">MTAPRIDRIRCDNPSPMTLQGTITHVLGGARQVVIVDPGPADHPEHREAVAAAVAGREVSTILVTHRHGDHTGAAAEFARRFDAPVRGADPSWCLAAGGGHDDGHDGARGPSGAVDAVDAPAPLTDGERLAVDGAALVVIPTPGHTSDSVSFWIPDDPSDVDGAGGGAMLTGDTVLGAGTTMLDHPDGTLTDYLASLERLRAHGAARLLPAHGPERESLAAVVDDYLAHRRERLDQVRGLLAAHGQDLDAVALGRLIYGEDSGLPAGVTTKIAAAQLDHLHRIGER</sequence>
<accession>A0ABP6RG80</accession>
<name>A0ABP6RG80_9MICC</name>
<feature type="domain" description="Metallo-beta-lactamase" evidence="1">
    <location>
        <begin position="21"/>
        <end position="212"/>
    </location>
</feature>
<dbReference type="EMBL" id="BAAAYG010000009">
    <property type="protein sequence ID" value="GAA3286793.1"/>
    <property type="molecule type" value="Genomic_DNA"/>
</dbReference>
<dbReference type="InterPro" id="IPR050662">
    <property type="entry name" value="Sec-metab_biosynth-thioest"/>
</dbReference>
<dbReference type="PANTHER" id="PTHR23131">
    <property type="entry name" value="ENDORIBONUCLEASE LACTB2"/>
    <property type="match status" value="1"/>
</dbReference>
<dbReference type="PANTHER" id="PTHR23131:SF0">
    <property type="entry name" value="ENDORIBONUCLEASE LACTB2"/>
    <property type="match status" value="1"/>
</dbReference>
<dbReference type="InterPro" id="IPR036866">
    <property type="entry name" value="RibonucZ/Hydroxyglut_hydro"/>
</dbReference>
<dbReference type="Pfam" id="PF00753">
    <property type="entry name" value="Lactamase_B"/>
    <property type="match status" value="1"/>
</dbReference>
<dbReference type="CDD" id="cd16278">
    <property type="entry name" value="metallo-hydrolase-like_MBL-fold"/>
    <property type="match status" value="1"/>
</dbReference>
<dbReference type="RefSeq" id="WP_344721327.1">
    <property type="nucleotide sequence ID" value="NZ_BAAAYG010000009.1"/>
</dbReference>
<protein>
    <submittedName>
        <fullName evidence="2">MBL fold metallo-hydrolase</fullName>
    </submittedName>
</protein>
<dbReference type="Proteomes" id="UP001501736">
    <property type="component" value="Unassembled WGS sequence"/>
</dbReference>
<reference evidence="3" key="1">
    <citation type="journal article" date="2019" name="Int. J. Syst. Evol. Microbiol.">
        <title>The Global Catalogue of Microorganisms (GCM) 10K type strain sequencing project: providing services to taxonomists for standard genome sequencing and annotation.</title>
        <authorList>
            <consortium name="The Broad Institute Genomics Platform"/>
            <consortium name="The Broad Institute Genome Sequencing Center for Infectious Disease"/>
            <person name="Wu L."/>
            <person name="Ma J."/>
        </authorList>
    </citation>
    <scope>NUCLEOTIDE SEQUENCE [LARGE SCALE GENOMIC DNA]</scope>
    <source>
        <strain evidence="3">JCM 11483</strain>
    </source>
</reference>